<evidence type="ECO:0000256" key="1">
    <source>
        <dbReference type="ARBA" id="ARBA00005189"/>
    </source>
</evidence>
<reference evidence="6 7" key="1">
    <citation type="submission" date="2019-12" db="EMBL/GenBank/DDBJ databases">
        <title>WGS of CPCC 203550 I12A-02606.</title>
        <authorList>
            <person name="Jiang Z."/>
        </authorList>
    </citation>
    <scope>NUCLEOTIDE SEQUENCE [LARGE SCALE GENOMIC DNA]</scope>
    <source>
        <strain evidence="6 7">I12A-02606</strain>
    </source>
</reference>
<evidence type="ECO:0000313" key="7">
    <source>
        <dbReference type="Proteomes" id="UP000471126"/>
    </source>
</evidence>
<dbReference type="SUPFAM" id="SSF55729">
    <property type="entry name" value="Acyl-CoA N-acyltransferases (Nat)"/>
    <property type="match status" value="1"/>
</dbReference>
<dbReference type="InterPro" id="IPR052351">
    <property type="entry name" value="Ornithine_N-alpha-AT"/>
</dbReference>
<protein>
    <submittedName>
        <fullName evidence="6">GNAT family N-acetyltransferase</fullName>
    </submittedName>
</protein>
<dbReference type="AlphaFoldDB" id="A0A6P0GHZ8"/>
<name>A0A6P0GHZ8_9ACTN</name>
<keyword evidence="2" id="KW-0444">Lipid biosynthesis</keyword>
<evidence type="ECO:0000256" key="5">
    <source>
        <dbReference type="ARBA" id="ARBA00023315"/>
    </source>
</evidence>
<evidence type="ECO:0000313" key="6">
    <source>
        <dbReference type="EMBL" id="NEM06812.1"/>
    </source>
</evidence>
<dbReference type="PANTHER" id="PTHR37323">
    <property type="entry name" value="GCN5-RELATED N-ACETYLTRANSFERASE"/>
    <property type="match status" value="1"/>
</dbReference>
<keyword evidence="3 6" id="KW-0808">Transferase</keyword>
<keyword evidence="4" id="KW-0443">Lipid metabolism</keyword>
<organism evidence="6 7">
    <name type="scientific">Geodermatophilus normandii</name>
    <dbReference type="NCBI Taxonomy" id="1137989"/>
    <lineage>
        <taxon>Bacteria</taxon>
        <taxon>Bacillati</taxon>
        <taxon>Actinomycetota</taxon>
        <taxon>Actinomycetes</taxon>
        <taxon>Geodermatophilales</taxon>
        <taxon>Geodermatophilaceae</taxon>
        <taxon>Geodermatophilus</taxon>
    </lineage>
</organism>
<dbReference type="EMBL" id="JAAGWE010000019">
    <property type="protein sequence ID" value="NEM06812.1"/>
    <property type="molecule type" value="Genomic_DNA"/>
</dbReference>
<dbReference type="Gene3D" id="3.40.630.30">
    <property type="match status" value="1"/>
</dbReference>
<keyword evidence="5" id="KW-0012">Acyltransferase</keyword>
<evidence type="ECO:0000256" key="4">
    <source>
        <dbReference type="ARBA" id="ARBA00023098"/>
    </source>
</evidence>
<accession>A0A6P0GHZ8</accession>
<dbReference type="InterPro" id="IPR016181">
    <property type="entry name" value="Acyl_CoA_acyltransferase"/>
</dbReference>
<evidence type="ECO:0000256" key="3">
    <source>
        <dbReference type="ARBA" id="ARBA00022679"/>
    </source>
</evidence>
<dbReference type="Pfam" id="PF13444">
    <property type="entry name" value="Acetyltransf_5"/>
    <property type="match status" value="1"/>
</dbReference>
<evidence type="ECO:0000256" key="2">
    <source>
        <dbReference type="ARBA" id="ARBA00022516"/>
    </source>
</evidence>
<gene>
    <name evidence="6" type="ORF">GCU54_12425</name>
</gene>
<sequence>MTAAAPVRPAVRYRTSLARTPADVADAQRLRHDVFALECGAALATAAAAEGRDEDEWDEVCDHVVVREEGSGEVVGTYRLLPPERAAALGRCYSDGEFDLDRLAPLRSGLVEAGRSCVHPGHRSGAVITQLWAGLARYVLDGGHTHLGGCASVPLADGGATAAGVWDLVRRRHLAPARLRVVPHVPFDVEAPPRPARLVVPPLLRACLQLGARVGGRPAHDADFGTADLYVLLALADVDPACSAG</sequence>
<dbReference type="Proteomes" id="UP000471126">
    <property type="component" value="Unassembled WGS sequence"/>
</dbReference>
<comment type="caution">
    <text evidence="6">The sequence shown here is derived from an EMBL/GenBank/DDBJ whole genome shotgun (WGS) entry which is preliminary data.</text>
</comment>
<dbReference type="RefSeq" id="WP_163476932.1">
    <property type="nucleotide sequence ID" value="NZ_JAAGWE010000019.1"/>
</dbReference>
<dbReference type="PANTHER" id="PTHR37323:SF1">
    <property type="entry name" value="L-ORNITHINE N(ALPHA)-ACYLTRANSFERASE"/>
    <property type="match status" value="1"/>
</dbReference>
<proteinExistence type="predicted"/>
<dbReference type="GO" id="GO:0016746">
    <property type="term" value="F:acyltransferase activity"/>
    <property type="evidence" value="ECO:0007669"/>
    <property type="project" value="UniProtKB-KW"/>
</dbReference>
<dbReference type="GO" id="GO:0006629">
    <property type="term" value="P:lipid metabolic process"/>
    <property type="evidence" value="ECO:0007669"/>
    <property type="project" value="UniProtKB-KW"/>
</dbReference>
<comment type="pathway">
    <text evidence="1">Lipid metabolism.</text>
</comment>